<dbReference type="OrthoDB" id="1046091at2"/>
<evidence type="ECO:0000256" key="1">
    <source>
        <dbReference type="SAM" id="MobiDB-lite"/>
    </source>
</evidence>
<dbReference type="AlphaFoldDB" id="A0A1G1SSR9"/>
<dbReference type="Proteomes" id="UP000177506">
    <property type="component" value="Unassembled WGS sequence"/>
</dbReference>
<evidence type="ECO:0000313" key="3">
    <source>
        <dbReference type="Proteomes" id="UP000177506"/>
    </source>
</evidence>
<accession>A0A1G1SSR9</accession>
<organism evidence="2 3">
    <name type="scientific">Hymenobacter coccineus</name>
    <dbReference type="NCBI Taxonomy" id="1908235"/>
    <lineage>
        <taxon>Bacteria</taxon>
        <taxon>Pseudomonadati</taxon>
        <taxon>Bacteroidota</taxon>
        <taxon>Cytophagia</taxon>
        <taxon>Cytophagales</taxon>
        <taxon>Hymenobacteraceae</taxon>
        <taxon>Hymenobacter</taxon>
    </lineage>
</organism>
<feature type="compositionally biased region" description="Basic and acidic residues" evidence="1">
    <location>
        <begin position="33"/>
        <end position="42"/>
    </location>
</feature>
<feature type="compositionally biased region" description="Basic and acidic residues" evidence="1">
    <location>
        <begin position="16"/>
        <end position="26"/>
    </location>
</feature>
<dbReference type="EMBL" id="MDZA01000443">
    <property type="protein sequence ID" value="OGX81651.1"/>
    <property type="molecule type" value="Genomic_DNA"/>
</dbReference>
<keyword evidence="3" id="KW-1185">Reference proteome</keyword>
<evidence type="ECO:0000313" key="2">
    <source>
        <dbReference type="EMBL" id="OGX81651.1"/>
    </source>
</evidence>
<sequence length="177" mass="20278">MKDNYDLPNEDEFDENQPHDSEKQESDAQELDFLARLKRLSDDAQEEAEGRQGAFAFSPEEEAQDEPFGAEFAGDQHNQKESYDLNYAIRRLLMQGLPRGEENKDLRQMVYDEKNLLLRDGVDRPAGGGTIGADSRQAKPSLARAAYVKTQAWADRGGSAYDIFLEYYDLNKQMRFR</sequence>
<proteinExistence type="predicted"/>
<gene>
    <name evidence="2" type="ORF">BEN49_15110</name>
</gene>
<name>A0A1G1SSR9_9BACT</name>
<feature type="region of interest" description="Disordered" evidence="1">
    <location>
        <begin position="1"/>
        <end position="79"/>
    </location>
</feature>
<protein>
    <submittedName>
        <fullName evidence="2">Uncharacterized protein</fullName>
    </submittedName>
</protein>
<dbReference type="RefSeq" id="WP_070747136.1">
    <property type="nucleotide sequence ID" value="NZ_MDZA01000443.1"/>
</dbReference>
<reference evidence="2 3" key="1">
    <citation type="submission" date="2016-08" db="EMBL/GenBank/DDBJ databases">
        <title>Hymenobacter coccineus sp. nov., Hymenobacter lapidarius sp. nov. and Hymenobacter glacialis sp. nov., isolated from Antarctic soil.</title>
        <authorList>
            <person name="Sedlacek I."/>
            <person name="Kralova S."/>
            <person name="Kyrova K."/>
            <person name="Maslanova I."/>
            <person name="Stankova E."/>
            <person name="Vrbovska V."/>
            <person name="Nemec M."/>
            <person name="Bartak M."/>
            <person name="Svec P."/>
            <person name="Busse H.-J."/>
            <person name="Pantucek R."/>
        </authorList>
    </citation>
    <scope>NUCLEOTIDE SEQUENCE [LARGE SCALE GENOMIC DNA]</scope>
    <source>
        <strain evidence="2 3">CCM 8649</strain>
    </source>
</reference>
<comment type="caution">
    <text evidence="2">The sequence shown here is derived from an EMBL/GenBank/DDBJ whole genome shotgun (WGS) entry which is preliminary data.</text>
</comment>